<evidence type="ECO:0000256" key="14">
    <source>
        <dbReference type="ARBA" id="ARBA00032370"/>
    </source>
</evidence>
<keyword evidence="13" id="KW-0961">Cell wall biogenesis/degradation</keyword>
<reference evidence="23 24" key="1">
    <citation type="submission" date="2023-06" db="EMBL/GenBank/DDBJ databases">
        <title>Microbacterium sp. nov., isolated from a waste landfill.</title>
        <authorList>
            <person name="Wen W."/>
        </authorList>
    </citation>
    <scope>NUCLEOTIDE SEQUENCE [LARGE SCALE GENOMIC DNA]</scope>
    <source>
        <strain evidence="23 24">ASV49</strain>
    </source>
</reference>
<feature type="transmembrane region" description="Helical" evidence="22">
    <location>
        <begin position="363"/>
        <end position="384"/>
    </location>
</feature>
<feature type="transmembrane region" description="Helical" evidence="22">
    <location>
        <begin position="187"/>
        <end position="203"/>
    </location>
</feature>
<comment type="similarity">
    <text evidence="16">Belongs to the SEDS family. FtsW subfamily.</text>
</comment>
<keyword evidence="11 22" id="KW-0472">Membrane</keyword>
<dbReference type="PANTHER" id="PTHR30474">
    <property type="entry name" value="CELL CYCLE PROTEIN"/>
    <property type="match status" value="1"/>
</dbReference>
<name>A0ABT7N3Y3_9MICO</name>
<accession>A0ABT7N3Y3</accession>
<evidence type="ECO:0000256" key="11">
    <source>
        <dbReference type="ARBA" id="ARBA00023136"/>
    </source>
</evidence>
<feature type="transmembrane region" description="Helical" evidence="22">
    <location>
        <begin position="210"/>
        <end position="228"/>
    </location>
</feature>
<evidence type="ECO:0000256" key="6">
    <source>
        <dbReference type="ARBA" id="ARBA00022679"/>
    </source>
</evidence>
<dbReference type="Pfam" id="PF01098">
    <property type="entry name" value="FTSW_RODA_SPOVE"/>
    <property type="match status" value="1"/>
</dbReference>
<evidence type="ECO:0000313" key="23">
    <source>
        <dbReference type="EMBL" id="MDL9981415.1"/>
    </source>
</evidence>
<keyword evidence="4" id="KW-0132">Cell division</keyword>
<evidence type="ECO:0000256" key="16">
    <source>
        <dbReference type="ARBA" id="ARBA00038053"/>
    </source>
</evidence>
<feature type="transmembrane region" description="Helical" evidence="22">
    <location>
        <begin position="97"/>
        <end position="116"/>
    </location>
</feature>
<evidence type="ECO:0000256" key="3">
    <source>
        <dbReference type="ARBA" id="ARBA00022475"/>
    </source>
</evidence>
<dbReference type="EC" id="2.4.99.28" evidence="19"/>
<keyword evidence="12" id="KW-0131">Cell cycle</keyword>
<comment type="subcellular location">
    <subcellularLocation>
        <location evidence="1">Cell membrane</location>
        <topology evidence="1">Multi-pass membrane protein</topology>
    </subcellularLocation>
</comment>
<evidence type="ECO:0000256" key="17">
    <source>
        <dbReference type="ARBA" id="ARBA00041185"/>
    </source>
</evidence>
<dbReference type="InterPro" id="IPR013437">
    <property type="entry name" value="FtsW"/>
</dbReference>
<evidence type="ECO:0000256" key="20">
    <source>
        <dbReference type="ARBA" id="ARBA00049902"/>
    </source>
</evidence>
<keyword evidence="3" id="KW-1003">Cell membrane</keyword>
<organism evidence="23 24">
    <name type="scientific">Microbacterium candidum</name>
    <dbReference type="NCBI Taxonomy" id="3041922"/>
    <lineage>
        <taxon>Bacteria</taxon>
        <taxon>Bacillati</taxon>
        <taxon>Actinomycetota</taxon>
        <taxon>Actinomycetes</taxon>
        <taxon>Micrococcales</taxon>
        <taxon>Microbacteriaceae</taxon>
        <taxon>Microbacterium</taxon>
    </lineage>
</organism>
<keyword evidence="9" id="KW-0573">Peptidoglycan synthesis</keyword>
<sequence length="414" mass="44102">MHTADPLEGEQRRGLAARISLGRVFAPVSPEFLLIASTALILTGFGLVMILSATAANSAANGQSPYDSVLKQAMFAAVGIPLMFIASRASVAFWKKIAWPLLLATTAFQLLVFTPLGDAVNGNRNWIHIGSFQAQPAEFLKLGLVLWVGAVLARKASLLASWKHVFIPVVPVAGAVIATDLAGHDLGTAIILFFIALAALYFAGVKLRMFAIPMLAAVAVVVILAATSEDRRRRIFSFLNPDCLADYYNTCYQPLHGIWGLATGGVFGVGLGNSKQKYGWLPVASNDYIFSIVGEELGLIGCCVVLALFAIFAIAVFRIVRRTDDPFVRIVSGAIVLWIVGQAFINIAVVLQLLPSFGVPLPLMSQGGTSLVSSLVACGVLLSFTRTLPRRDAVIEGAAPAAVRPRKKAVTSAR</sequence>
<comment type="caution">
    <text evidence="23">The sequence shown here is derived from an EMBL/GenBank/DDBJ whole genome shotgun (WGS) entry which is preliminary data.</text>
</comment>
<evidence type="ECO:0000256" key="8">
    <source>
        <dbReference type="ARBA" id="ARBA00022960"/>
    </source>
</evidence>
<feature type="transmembrane region" description="Helical" evidence="22">
    <location>
        <begin position="32"/>
        <end position="56"/>
    </location>
</feature>
<proteinExistence type="inferred from homology"/>
<comment type="pathway">
    <text evidence="2">Cell wall biogenesis; peptidoglycan biosynthesis.</text>
</comment>
<evidence type="ECO:0000256" key="4">
    <source>
        <dbReference type="ARBA" id="ARBA00022618"/>
    </source>
</evidence>
<comment type="function">
    <text evidence="21">Peptidoglycan polymerase that is essential for cell division.</text>
</comment>
<protein>
    <recommendedName>
        <fullName evidence="17">Probable peptidoglycan glycosyltransferase FtsW</fullName>
        <ecNumber evidence="19">2.4.99.28</ecNumber>
    </recommendedName>
    <alternativeName>
        <fullName evidence="18">Cell division protein FtsW</fullName>
    </alternativeName>
    <alternativeName>
        <fullName evidence="15">Cell wall polymerase</fullName>
    </alternativeName>
    <alternativeName>
        <fullName evidence="14">Peptidoglycan polymerase</fullName>
    </alternativeName>
</protein>
<evidence type="ECO:0000256" key="9">
    <source>
        <dbReference type="ARBA" id="ARBA00022984"/>
    </source>
</evidence>
<evidence type="ECO:0000256" key="21">
    <source>
        <dbReference type="ARBA" id="ARBA00049966"/>
    </source>
</evidence>
<comment type="catalytic activity">
    <reaction evidence="20">
        <text>[GlcNAc-(1-&gt;4)-Mur2Ac(oyl-L-Ala-gamma-D-Glu-L-Lys-D-Ala-D-Ala)](n)-di-trans,octa-cis-undecaprenyl diphosphate + beta-D-GlcNAc-(1-&gt;4)-Mur2Ac(oyl-L-Ala-gamma-D-Glu-L-Lys-D-Ala-D-Ala)-di-trans,octa-cis-undecaprenyl diphosphate = [GlcNAc-(1-&gt;4)-Mur2Ac(oyl-L-Ala-gamma-D-Glu-L-Lys-D-Ala-D-Ala)](n+1)-di-trans,octa-cis-undecaprenyl diphosphate + di-trans,octa-cis-undecaprenyl diphosphate + H(+)</text>
        <dbReference type="Rhea" id="RHEA:23708"/>
        <dbReference type="Rhea" id="RHEA-COMP:9602"/>
        <dbReference type="Rhea" id="RHEA-COMP:9603"/>
        <dbReference type="ChEBI" id="CHEBI:15378"/>
        <dbReference type="ChEBI" id="CHEBI:58405"/>
        <dbReference type="ChEBI" id="CHEBI:60033"/>
        <dbReference type="ChEBI" id="CHEBI:78435"/>
        <dbReference type="EC" id="2.4.99.28"/>
    </reaction>
</comment>
<keyword evidence="10 22" id="KW-1133">Transmembrane helix</keyword>
<evidence type="ECO:0000313" key="24">
    <source>
        <dbReference type="Proteomes" id="UP001235064"/>
    </source>
</evidence>
<keyword evidence="7 22" id="KW-0812">Transmembrane</keyword>
<evidence type="ECO:0000256" key="19">
    <source>
        <dbReference type="ARBA" id="ARBA00044770"/>
    </source>
</evidence>
<evidence type="ECO:0000256" key="13">
    <source>
        <dbReference type="ARBA" id="ARBA00023316"/>
    </source>
</evidence>
<evidence type="ECO:0000256" key="22">
    <source>
        <dbReference type="SAM" id="Phobius"/>
    </source>
</evidence>
<keyword evidence="5" id="KW-0328">Glycosyltransferase</keyword>
<keyword evidence="6" id="KW-0808">Transferase</keyword>
<keyword evidence="8" id="KW-0133">Cell shape</keyword>
<feature type="transmembrane region" description="Helical" evidence="22">
    <location>
        <begin position="327"/>
        <end position="351"/>
    </location>
</feature>
<feature type="transmembrane region" description="Helical" evidence="22">
    <location>
        <begin position="297"/>
        <end position="320"/>
    </location>
</feature>
<evidence type="ECO:0000256" key="5">
    <source>
        <dbReference type="ARBA" id="ARBA00022676"/>
    </source>
</evidence>
<feature type="transmembrane region" description="Helical" evidence="22">
    <location>
        <begin position="68"/>
        <end position="85"/>
    </location>
</feature>
<dbReference type="InterPro" id="IPR001182">
    <property type="entry name" value="FtsW/RodA"/>
</dbReference>
<evidence type="ECO:0000256" key="12">
    <source>
        <dbReference type="ARBA" id="ARBA00023306"/>
    </source>
</evidence>
<dbReference type="NCBIfam" id="TIGR02614">
    <property type="entry name" value="ftsW"/>
    <property type="match status" value="1"/>
</dbReference>
<evidence type="ECO:0000256" key="15">
    <source>
        <dbReference type="ARBA" id="ARBA00033270"/>
    </source>
</evidence>
<evidence type="ECO:0000256" key="7">
    <source>
        <dbReference type="ARBA" id="ARBA00022692"/>
    </source>
</evidence>
<evidence type="ECO:0000256" key="18">
    <source>
        <dbReference type="ARBA" id="ARBA00041418"/>
    </source>
</evidence>
<dbReference type="EMBL" id="JASXSZ010000008">
    <property type="protein sequence ID" value="MDL9981415.1"/>
    <property type="molecule type" value="Genomic_DNA"/>
</dbReference>
<evidence type="ECO:0000256" key="10">
    <source>
        <dbReference type="ARBA" id="ARBA00022989"/>
    </source>
</evidence>
<dbReference type="Proteomes" id="UP001235064">
    <property type="component" value="Unassembled WGS sequence"/>
</dbReference>
<evidence type="ECO:0000256" key="2">
    <source>
        <dbReference type="ARBA" id="ARBA00004752"/>
    </source>
</evidence>
<evidence type="ECO:0000256" key="1">
    <source>
        <dbReference type="ARBA" id="ARBA00004651"/>
    </source>
</evidence>
<keyword evidence="24" id="KW-1185">Reference proteome</keyword>
<gene>
    <name evidence="23" type="primary">ftsW</name>
    <name evidence="23" type="ORF">QSV35_18950</name>
</gene>
<dbReference type="PANTHER" id="PTHR30474:SF2">
    <property type="entry name" value="PEPTIDOGLYCAN GLYCOSYLTRANSFERASE FTSW-RELATED"/>
    <property type="match status" value="1"/>
</dbReference>